<protein>
    <submittedName>
        <fullName evidence="7">CRE-AAT-6 protein</fullName>
    </submittedName>
</protein>
<feature type="transmembrane region" description="Helical" evidence="6">
    <location>
        <begin position="168"/>
        <end position="185"/>
    </location>
</feature>
<dbReference type="Proteomes" id="UP000008281">
    <property type="component" value="Unassembled WGS sequence"/>
</dbReference>
<evidence type="ECO:0000313" key="8">
    <source>
        <dbReference type="Proteomes" id="UP000008281"/>
    </source>
</evidence>
<dbReference type="GO" id="GO:0030165">
    <property type="term" value="F:PDZ domain binding"/>
    <property type="evidence" value="ECO:0007669"/>
    <property type="project" value="EnsemblMetazoa"/>
</dbReference>
<evidence type="ECO:0000256" key="3">
    <source>
        <dbReference type="ARBA" id="ARBA00022989"/>
    </source>
</evidence>
<dbReference type="EMBL" id="DS268465">
    <property type="protein sequence ID" value="EFP06910.1"/>
    <property type="molecule type" value="Genomic_DNA"/>
</dbReference>
<keyword evidence="4 6" id="KW-0472">Membrane</keyword>
<evidence type="ECO:0000256" key="5">
    <source>
        <dbReference type="SAM" id="MobiDB-lite"/>
    </source>
</evidence>
<name>E3MQB8_CAERE</name>
<dbReference type="HOGENOM" id="CLU_007946_3_3_1"/>
<feature type="transmembrane region" description="Helical" evidence="6">
    <location>
        <begin position="425"/>
        <end position="448"/>
    </location>
</feature>
<feature type="transmembrane region" description="Helical" evidence="6">
    <location>
        <begin position="454"/>
        <end position="473"/>
    </location>
</feature>
<dbReference type="FunCoup" id="E3MQB8">
    <property type="interactions" value="30"/>
</dbReference>
<evidence type="ECO:0000256" key="1">
    <source>
        <dbReference type="ARBA" id="ARBA00004141"/>
    </source>
</evidence>
<feature type="transmembrane region" description="Helical" evidence="6">
    <location>
        <begin position="271"/>
        <end position="294"/>
    </location>
</feature>
<accession>E3MQB8</accession>
<feature type="transmembrane region" description="Helical" evidence="6">
    <location>
        <begin position="43"/>
        <end position="63"/>
    </location>
</feature>
<dbReference type="GO" id="GO:0016324">
    <property type="term" value="C:apical plasma membrane"/>
    <property type="evidence" value="ECO:0007669"/>
    <property type="project" value="EnsemblMetazoa"/>
</dbReference>
<sequence>MSSRSEDDESASSHASKFSIRKLLVSLSGVSATMPDDSRSQKMGLLGAISYIVGNIVGSGIFITPTSIIKNVNSVGLSLIIWILAALISMLGSFCYVELGTSIRLSGGDFAYLCFMKWYPVAFAFMCIGCTINYPATLAVQAQTFAEYVFRGAGVELDSTSDFWAKKLLGFSLIMLLMFMNFFSLKTFVQRFSILASIAKIAATLLIIVTGFYFLIFKDWSQNLQAPFTGSHWSPGPFVTALFAGLFSYDGWDILNFGAEEIENPKRTMPLAIVIGMTCIAVIYVAVNIAYSVVLSPAQMIASDAVAIDFAQKTLGTAAFVMPVMVAILLVGSLNSTMFSASRYLQAVSRQGHIPSAISGIAPNCDSPRVALLVHILISMAVSFMGDPDKLINYVAFAQWSQRAFTMSALLYLRIRGRPRHPDRIQLPIIMPIVFFFVCTSMVVISIIDDFTSSAVGLGILLGGLIIFVIFIWDRALPSIHAYKNASHSINEETTKFMQIIFNVVPERVGDEEMKNAIGGGEASASETDTENEKSATDKISPLENGLDKCTRM</sequence>
<proteinExistence type="predicted"/>
<dbReference type="InParanoid" id="E3MQB8"/>
<reference evidence="7" key="1">
    <citation type="submission" date="2007-07" db="EMBL/GenBank/DDBJ databases">
        <title>PCAP assembly of the Caenorhabditis remanei genome.</title>
        <authorList>
            <consortium name="The Caenorhabditis remanei Sequencing Consortium"/>
            <person name="Wilson R.K."/>
        </authorList>
    </citation>
    <scope>NUCLEOTIDE SEQUENCE [LARGE SCALE GENOMIC DNA]</scope>
    <source>
        <strain evidence="7">PB4641</strain>
    </source>
</reference>
<dbReference type="AlphaFoldDB" id="E3MQB8"/>
<keyword evidence="8" id="KW-1185">Reference proteome</keyword>
<feature type="transmembrane region" description="Helical" evidence="6">
    <location>
        <begin position="192"/>
        <end position="216"/>
    </location>
</feature>
<dbReference type="PIRSF" id="PIRSF006060">
    <property type="entry name" value="AA_transporter"/>
    <property type="match status" value="1"/>
</dbReference>
<dbReference type="eggNOG" id="KOG1287">
    <property type="taxonomic scope" value="Eukaryota"/>
</dbReference>
<organism evidence="8">
    <name type="scientific">Caenorhabditis remanei</name>
    <name type="common">Caenorhabditis vulgaris</name>
    <dbReference type="NCBI Taxonomy" id="31234"/>
    <lineage>
        <taxon>Eukaryota</taxon>
        <taxon>Metazoa</taxon>
        <taxon>Ecdysozoa</taxon>
        <taxon>Nematoda</taxon>
        <taxon>Chromadorea</taxon>
        <taxon>Rhabditida</taxon>
        <taxon>Rhabditina</taxon>
        <taxon>Rhabditomorpha</taxon>
        <taxon>Rhabditoidea</taxon>
        <taxon>Rhabditidae</taxon>
        <taxon>Peloderinae</taxon>
        <taxon>Caenorhabditis</taxon>
    </lineage>
</organism>
<feature type="transmembrane region" description="Helical" evidence="6">
    <location>
        <begin position="314"/>
        <end position="334"/>
    </location>
</feature>
<dbReference type="InterPro" id="IPR002293">
    <property type="entry name" value="AA/rel_permease1"/>
</dbReference>
<comment type="subcellular location">
    <subcellularLocation>
        <location evidence="1">Membrane</location>
        <topology evidence="1">Multi-pass membrane protein</topology>
    </subcellularLocation>
</comment>
<evidence type="ECO:0000256" key="6">
    <source>
        <dbReference type="SAM" id="Phobius"/>
    </source>
</evidence>
<evidence type="ECO:0000256" key="4">
    <source>
        <dbReference type="ARBA" id="ARBA00023136"/>
    </source>
</evidence>
<evidence type="ECO:0000256" key="2">
    <source>
        <dbReference type="ARBA" id="ARBA00022692"/>
    </source>
</evidence>
<dbReference type="GO" id="GO:0015179">
    <property type="term" value="F:L-amino acid transmembrane transporter activity"/>
    <property type="evidence" value="ECO:0007669"/>
    <property type="project" value="TreeGrafter"/>
</dbReference>
<dbReference type="Gene3D" id="1.20.1740.10">
    <property type="entry name" value="Amino acid/polyamine transporter I"/>
    <property type="match status" value="1"/>
</dbReference>
<gene>
    <name evidence="7" type="primary">Cre-aat-6</name>
    <name evidence="7" type="ORF">CRE_11275</name>
</gene>
<keyword evidence="2 6" id="KW-0812">Transmembrane</keyword>
<feature type="region of interest" description="Disordered" evidence="5">
    <location>
        <begin position="517"/>
        <end position="553"/>
    </location>
</feature>
<dbReference type="PANTHER" id="PTHR11785">
    <property type="entry name" value="AMINO ACID TRANSPORTER"/>
    <property type="match status" value="1"/>
</dbReference>
<keyword evidence="3 6" id="KW-1133">Transmembrane helix</keyword>
<dbReference type="PANTHER" id="PTHR11785:SF523">
    <property type="entry name" value="AMINO ACID TRANSPORTER PROTEIN 6"/>
    <property type="match status" value="1"/>
</dbReference>
<dbReference type="Pfam" id="PF13520">
    <property type="entry name" value="AA_permease_2"/>
    <property type="match status" value="1"/>
</dbReference>
<evidence type="ECO:0000313" key="7">
    <source>
        <dbReference type="EMBL" id="EFP06910.1"/>
    </source>
</evidence>
<dbReference type="STRING" id="31234.E3MQB8"/>
<dbReference type="InterPro" id="IPR050598">
    <property type="entry name" value="AminoAcid_Transporter"/>
</dbReference>
<feature type="transmembrane region" description="Helical" evidence="6">
    <location>
        <begin position="118"/>
        <end position="136"/>
    </location>
</feature>
<feature type="transmembrane region" description="Helical" evidence="6">
    <location>
        <begin position="75"/>
        <end position="97"/>
    </location>
</feature>
<dbReference type="OrthoDB" id="5829096at2759"/>
<dbReference type="OMA" id="VWLEFAC"/>
<feature type="transmembrane region" description="Helical" evidence="6">
    <location>
        <begin position="236"/>
        <end position="259"/>
    </location>
</feature>
<dbReference type="FunFam" id="1.20.1740.10:FF:000058">
    <property type="entry name" value="Amino Acid Transporter"/>
    <property type="match status" value="1"/>
</dbReference>